<reference evidence="4 5" key="1">
    <citation type="journal article" date="2018" name="Nat. Genet.">
        <title>The Rosa genome provides new insights in the design of modern roses.</title>
        <authorList>
            <person name="Bendahmane M."/>
        </authorList>
    </citation>
    <scope>NUCLEOTIDE SEQUENCE [LARGE SCALE GENOMIC DNA]</scope>
    <source>
        <strain evidence="5">cv. Old Blush</strain>
    </source>
</reference>
<dbReference type="AlphaFoldDB" id="A0A2P6PV42"/>
<evidence type="ECO:0000313" key="5">
    <source>
        <dbReference type="Proteomes" id="UP000238479"/>
    </source>
</evidence>
<keyword evidence="2" id="KW-0677">Repeat</keyword>
<dbReference type="Proteomes" id="UP000238479">
    <property type="component" value="Chromosome 6"/>
</dbReference>
<organism evidence="4 5">
    <name type="scientific">Rosa chinensis</name>
    <name type="common">China rose</name>
    <dbReference type="NCBI Taxonomy" id="74649"/>
    <lineage>
        <taxon>Eukaryota</taxon>
        <taxon>Viridiplantae</taxon>
        <taxon>Streptophyta</taxon>
        <taxon>Embryophyta</taxon>
        <taxon>Tracheophyta</taxon>
        <taxon>Spermatophyta</taxon>
        <taxon>Magnoliopsida</taxon>
        <taxon>eudicotyledons</taxon>
        <taxon>Gunneridae</taxon>
        <taxon>Pentapetalae</taxon>
        <taxon>rosids</taxon>
        <taxon>fabids</taxon>
        <taxon>Rosales</taxon>
        <taxon>Rosaceae</taxon>
        <taxon>Rosoideae</taxon>
        <taxon>Rosoideae incertae sedis</taxon>
        <taxon>Rosa</taxon>
    </lineage>
</organism>
<dbReference type="EMBL" id="PDCK01000044">
    <property type="protein sequence ID" value="PRQ25800.1"/>
    <property type="molecule type" value="Genomic_DNA"/>
</dbReference>
<dbReference type="Pfam" id="PF20160">
    <property type="entry name" value="C-JID"/>
    <property type="match status" value="1"/>
</dbReference>
<protein>
    <recommendedName>
        <fullName evidence="3">C-JID domain-containing protein</fullName>
    </recommendedName>
</protein>
<gene>
    <name evidence="4" type="ORF">RchiOBHm_Chr6g0287591</name>
</gene>
<name>A0A2P6PV42_ROSCH</name>
<comment type="caution">
    <text evidence="4">The sequence shown here is derived from an EMBL/GenBank/DDBJ whole genome shotgun (WGS) entry which is preliminary data.</text>
</comment>
<keyword evidence="5" id="KW-1185">Reference proteome</keyword>
<evidence type="ECO:0000259" key="3">
    <source>
        <dbReference type="Pfam" id="PF20160"/>
    </source>
</evidence>
<accession>A0A2P6PV42</accession>
<dbReference type="InterPro" id="IPR045344">
    <property type="entry name" value="C-JID"/>
</dbReference>
<keyword evidence="1" id="KW-0433">Leucine-rich repeat</keyword>
<dbReference type="Gramene" id="PRQ25800">
    <property type="protein sequence ID" value="PRQ25800"/>
    <property type="gene ID" value="RchiOBHm_Chr6g0287591"/>
</dbReference>
<sequence>MRLDAQLRIFLMAIASSKVKQETGHNCGHERCDAKASITILSPGNDIPKWFCYQTEGSSINIKLPPDWFDTNFLGFTLSVVAFDRNNSYPGYSDLGFGCKSYFKTNNGETIEFNCCLNNWDCGVHRSGSDNAHHIITW</sequence>
<evidence type="ECO:0000313" key="4">
    <source>
        <dbReference type="EMBL" id="PRQ25800.1"/>
    </source>
</evidence>
<evidence type="ECO:0000256" key="2">
    <source>
        <dbReference type="ARBA" id="ARBA00022737"/>
    </source>
</evidence>
<evidence type="ECO:0000256" key="1">
    <source>
        <dbReference type="ARBA" id="ARBA00022614"/>
    </source>
</evidence>
<proteinExistence type="predicted"/>
<feature type="domain" description="C-JID" evidence="3">
    <location>
        <begin position="43"/>
        <end position="92"/>
    </location>
</feature>